<dbReference type="EMBL" id="BART01001704">
    <property type="protein sequence ID" value="GAG72598.1"/>
    <property type="molecule type" value="Genomic_DNA"/>
</dbReference>
<comment type="caution">
    <text evidence="1">The sequence shown here is derived from an EMBL/GenBank/DDBJ whole genome shotgun (WGS) entry which is preliminary data.</text>
</comment>
<protein>
    <submittedName>
        <fullName evidence="1">Uncharacterized protein</fullName>
    </submittedName>
</protein>
<evidence type="ECO:0000313" key="1">
    <source>
        <dbReference type="EMBL" id="GAG72598.1"/>
    </source>
</evidence>
<accession>X1AJ15</accession>
<reference evidence="1" key="1">
    <citation type="journal article" date="2014" name="Front. Microbiol.">
        <title>High frequency of phylogenetically diverse reductive dehalogenase-homologous genes in deep subseafloor sedimentary metagenomes.</title>
        <authorList>
            <person name="Kawai M."/>
            <person name="Futagami T."/>
            <person name="Toyoda A."/>
            <person name="Takaki Y."/>
            <person name="Nishi S."/>
            <person name="Hori S."/>
            <person name="Arai W."/>
            <person name="Tsubouchi T."/>
            <person name="Morono Y."/>
            <person name="Uchiyama I."/>
            <person name="Ito T."/>
            <person name="Fujiyama A."/>
            <person name="Inagaki F."/>
            <person name="Takami H."/>
        </authorList>
    </citation>
    <scope>NUCLEOTIDE SEQUENCE</scope>
    <source>
        <strain evidence="1">Expedition CK06-06</strain>
    </source>
</reference>
<feature type="non-terminal residue" evidence="1">
    <location>
        <position position="1"/>
    </location>
</feature>
<name>X1AJ15_9ZZZZ</name>
<sequence>INWDGNKYHGVIFVQDTNSSTKEILQALYME</sequence>
<organism evidence="1">
    <name type="scientific">marine sediment metagenome</name>
    <dbReference type="NCBI Taxonomy" id="412755"/>
    <lineage>
        <taxon>unclassified sequences</taxon>
        <taxon>metagenomes</taxon>
        <taxon>ecological metagenomes</taxon>
    </lineage>
</organism>
<gene>
    <name evidence="1" type="ORF">S01H4_05766</name>
</gene>
<dbReference type="AlphaFoldDB" id="X1AJ15"/>
<proteinExistence type="predicted"/>